<keyword evidence="6" id="KW-1185">Reference proteome</keyword>
<dbReference type="CDD" id="cd01392">
    <property type="entry name" value="HTH_LacI"/>
    <property type="match status" value="1"/>
</dbReference>
<evidence type="ECO:0000313" key="5">
    <source>
        <dbReference type="EMBL" id="WAJ72368.1"/>
    </source>
</evidence>
<keyword evidence="5" id="KW-0614">Plasmid</keyword>
<sequence length="344" mass="38166">MAQQKITINDIARLAGVSKRTVSRVINHSPKVGEKTKINVERIIAEHNYVPDKQARGLASRRSYLIGLVYDNQDALFINEAQRGILACCGQKDYELVVHPCQYKSPNFNEEVLNFIQSSKLDGIIVLPPASEIDDLATELDNNDIHYVRLVSGHTENTENFVMSNDRYGAADMARFLVSLKHQKIAMITGPLNYRSSKERFEGFTQTLQTISHSIPAQYVIEGNNSYQSGILAGQHLLALTDRPTAIFANNDEMASGVLKVAYQLGIKVPEQLSICGFDDNLLASRIIPPLTTIKRPVQKMAEYAAHKLIAKIENASQALISKNCTIQPELITRESTGTAPKIC</sequence>
<dbReference type="InterPro" id="IPR028082">
    <property type="entry name" value="Peripla_BP_I"/>
</dbReference>
<dbReference type="InterPro" id="IPR010982">
    <property type="entry name" value="Lambda_DNA-bd_dom_sf"/>
</dbReference>
<dbReference type="Gene3D" id="1.10.260.40">
    <property type="entry name" value="lambda repressor-like DNA-binding domains"/>
    <property type="match status" value="1"/>
</dbReference>
<organism evidence="5 6">
    <name type="scientific">Catenovulum adriaticum</name>
    <dbReference type="NCBI Taxonomy" id="2984846"/>
    <lineage>
        <taxon>Bacteria</taxon>
        <taxon>Pseudomonadati</taxon>
        <taxon>Pseudomonadota</taxon>
        <taxon>Gammaproteobacteria</taxon>
        <taxon>Alteromonadales</taxon>
        <taxon>Alteromonadaceae</taxon>
        <taxon>Catenovulum</taxon>
    </lineage>
</organism>
<dbReference type="SMART" id="SM00354">
    <property type="entry name" value="HTH_LACI"/>
    <property type="match status" value="1"/>
</dbReference>
<dbReference type="RefSeq" id="WP_268077134.1">
    <property type="nucleotide sequence ID" value="NZ_CP109967.1"/>
</dbReference>
<evidence type="ECO:0000259" key="4">
    <source>
        <dbReference type="PROSITE" id="PS50932"/>
    </source>
</evidence>
<evidence type="ECO:0000256" key="1">
    <source>
        <dbReference type="ARBA" id="ARBA00023015"/>
    </source>
</evidence>
<evidence type="ECO:0000313" key="6">
    <source>
        <dbReference type="Proteomes" id="UP001163726"/>
    </source>
</evidence>
<feature type="domain" description="HTH lacI-type" evidence="4">
    <location>
        <begin position="6"/>
        <end position="60"/>
    </location>
</feature>
<dbReference type="PROSITE" id="PS50932">
    <property type="entry name" value="HTH_LACI_2"/>
    <property type="match status" value="1"/>
</dbReference>
<evidence type="ECO:0000256" key="3">
    <source>
        <dbReference type="ARBA" id="ARBA00023163"/>
    </source>
</evidence>
<keyword evidence="2 5" id="KW-0238">DNA-binding</keyword>
<dbReference type="EMBL" id="CP109967">
    <property type="protein sequence ID" value="WAJ72368.1"/>
    <property type="molecule type" value="Genomic_DNA"/>
</dbReference>
<dbReference type="PANTHER" id="PTHR30146:SF153">
    <property type="entry name" value="LACTOSE OPERON REPRESSOR"/>
    <property type="match status" value="1"/>
</dbReference>
<dbReference type="SUPFAM" id="SSF47413">
    <property type="entry name" value="lambda repressor-like DNA-binding domains"/>
    <property type="match status" value="1"/>
</dbReference>
<geneLocation type="plasmid" evidence="5 6">
    <name>pCadTS8_2</name>
</geneLocation>
<dbReference type="Pfam" id="PF00356">
    <property type="entry name" value="LacI"/>
    <property type="match status" value="1"/>
</dbReference>
<reference evidence="5" key="1">
    <citation type="submission" date="2022-10" db="EMBL/GenBank/DDBJ databases">
        <title>Catenovulum adriacola sp. nov. isolated in the Harbour of Susak.</title>
        <authorList>
            <person name="Schoch T."/>
            <person name="Reich S.J."/>
            <person name="Stoeferle S."/>
            <person name="Flaiz M."/>
            <person name="Kazda M."/>
            <person name="Riedel C.U."/>
            <person name="Duerre P."/>
        </authorList>
    </citation>
    <scope>NUCLEOTIDE SEQUENCE</scope>
    <source>
        <strain evidence="5">TS8</strain>
        <plasmid evidence="5">pCadTS8_2</plasmid>
    </source>
</reference>
<dbReference type="PROSITE" id="PS00356">
    <property type="entry name" value="HTH_LACI_1"/>
    <property type="match status" value="1"/>
</dbReference>
<dbReference type="PANTHER" id="PTHR30146">
    <property type="entry name" value="LACI-RELATED TRANSCRIPTIONAL REPRESSOR"/>
    <property type="match status" value="1"/>
</dbReference>
<dbReference type="Pfam" id="PF13377">
    <property type="entry name" value="Peripla_BP_3"/>
    <property type="match status" value="1"/>
</dbReference>
<accession>A0ABY7ASY2</accession>
<evidence type="ECO:0000256" key="2">
    <source>
        <dbReference type="ARBA" id="ARBA00023125"/>
    </source>
</evidence>
<gene>
    <name evidence="5" type="ORF">OLW01_16650</name>
</gene>
<protein>
    <submittedName>
        <fullName evidence="5">LacI family DNA-binding transcriptional regulator</fullName>
    </submittedName>
</protein>
<dbReference type="InterPro" id="IPR000843">
    <property type="entry name" value="HTH_LacI"/>
</dbReference>
<dbReference type="GO" id="GO:0003677">
    <property type="term" value="F:DNA binding"/>
    <property type="evidence" value="ECO:0007669"/>
    <property type="project" value="UniProtKB-KW"/>
</dbReference>
<dbReference type="CDD" id="cd01545">
    <property type="entry name" value="PBP1_SalR"/>
    <property type="match status" value="1"/>
</dbReference>
<proteinExistence type="predicted"/>
<dbReference type="SUPFAM" id="SSF53822">
    <property type="entry name" value="Periplasmic binding protein-like I"/>
    <property type="match status" value="1"/>
</dbReference>
<keyword evidence="3" id="KW-0804">Transcription</keyword>
<dbReference type="InterPro" id="IPR046335">
    <property type="entry name" value="LacI/GalR-like_sensor"/>
</dbReference>
<keyword evidence="1" id="KW-0805">Transcription regulation</keyword>
<dbReference type="Gene3D" id="3.40.50.2300">
    <property type="match status" value="2"/>
</dbReference>
<dbReference type="PRINTS" id="PR00036">
    <property type="entry name" value="HTHLACI"/>
</dbReference>
<name>A0ABY7ASY2_9ALTE</name>
<dbReference type="Proteomes" id="UP001163726">
    <property type="component" value="Plasmid pCadTS8_2"/>
</dbReference>